<dbReference type="GO" id="GO:0009055">
    <property type="term" value="F:electron transfer activity"/>
    <property type="evidence" value="ECO:0007669"/>
    <property type="project" value="InterPro"/>
</dbReference>
<evidence type="ECO:0000256" key="4">
    <source>
        <dbReference type="SAM" id="MobiDB-lite"/>
    </source>
</evidence>
<evidence type="ECO:0000256" key="3">
    <source>
        <dbReference type="ARBA" id="ARBA00023004"/>
    </source>
</evidence>
<dbReference type="GO" id="GO:0046872">
    <property type="term" value="F:metal ion binding"/>
    <property type="evidence" value="ECO:0007669"/>
    <property type="project" value="UniProtKB-KW"/>
</dbReference>
<evidence type="ECO:0000256" key="1">
    <source>
        <dbReference type="ARBA" id="ARBA00022617"/>
    </source>
</evidence>
<organism evidence="6">
    <name type="scientific">hydrothermal vent metagenome</name>
    <dbReference type="NCBI Taxonomy" id="652676"/>
    <lineage>
        <taxon>unclassified sequences</taxon>
        <taxon>metagenomes</taxon>
        <taxon>ecological metagenomes</taxon>
    </lineage>
</organism>
<dbReference type="AlphaFoldDB" id="A0A3B1CD12"/>
<name>A0A3B1CD12_9ZZZZ</name>
<evidence type="ECO:0000259" key="5">
    <source>
        <dbReference type="PROSITE" id="PS51007"/>
    </source>
</evidence>
<keyword evidence="3" id="KW-0408">Iron</keyword>
<feature type="region of interest" description="Disordered" evidence="4">
    <location>
        <begin position="55"/>
        <end position="76"/>
    </location>
</feature>
<feature type="domain" description="Cytochrome c" evidence="5">
    <location>
        <begin position="24"/>
        <end position="123"/>
    </location>
</feature>
<dbReference type="PROSITE" id="PS51007">
    <property type="entry name" value="CYTC"/>
    <property type="match status" value="1"/>
</dbReference>
<reference evidence="6" key="1">
    <citation type="submission" date="2018-06" db="EMBL/GenBank/DDBJ databases">
        <authorList>
            <person name="Zhirakovskaya E."/>
        </authorList>
    </citation>
    <scope>NUCLEOTIDE SEQUENCE</scope>
</reference>
<sequence length="134" mass="14958">MKETVETFLATFFVMAFSLASPAVAGEAGKTIFLEYECASCHAVSAYGISIAKSEEEEEDDDYGEEEAIEPPDLSNVGSKLDKKFLSKFLRKKVAIDGRKHKKRFKGTKQERKELVIWLSTLTKSPTVGEDKTK</sequence>
<dbReference type="GO" id="GO:0020037">
    <property type="term" value="F:heme binding"/>
    <property type="evidence" value="ECO:0007669"/>
    <property type="project" value="InterPro"/>
</dbReference>
<evidence type="ECO:0000313" key="6">
    <source>
        <dbReference type="EMBL" id="VAX16575.1"/>
    </source>
</evidence>
<dbReference type="InterPro" id="IPR036909">
    <property type="entry name" value="Cyt_c-like_dom_sf"/>
</dbReference>
<accession>A0A3B1CD12</accession>
<gene>
    <name evidence="6" type="ORF">MNBD_NITROSPINAE02-2150</name>
</gene>
<keyword evidence="2" id="KW-0479">Metal-binding</keyword>
<dbReference type="EMBL" id="UOGE01000011">
    <property type="protein sequence ID" value="VAX16575.1"/>
    <property type="molecule type" value="Genomic_DNA"/>
</dbReference>
<dbReference type="SUPFAM" id="SSF46626">
    <property type="entry name" value="Cytochrome c"/>
    <property type="match status" value="1"/>
</dbReference>
<protein>
    <recommendedName>
        <fullName evidence="5">Cytochrome c domain-containing protein</fullName>
    </recommendedName>
</protein>
<feature type="compositionally biased region" description="Acidic residues" evidence="4">
    <location>
        <begin position="55"/>
        <end position="70"/>
    </location>
</feature>
<proteinExistence type="predicted"/>
<dbReference type="Pfam" id="PF00034">
    <property type="entry name" value="Cytochrom_C"/>
    <property type="match status" value="1"/>
</dbReference>
<keyword evidence="1" id="KW-0349">Heme</keyword>
<dbReference type="Gene3D" id="1.10.760.10">
    <property type="entry name" value="Cytochrome c-like domain"/>
    <property type="match status" value="1"/>
</dbReference>
<evidence type="ECO:0000256" key="2">
    <source>
        <dbReference type="ARBA" id="ARBA00022723"/>
    </source>
</evidence>
<dbReference type="InterPro" id="IPR009056">
    <property type="entry name" value="Cyt_c-like_dom"/>
</dbReference>